<feature type="compositionally biased region" description="Low complexity" evidence="1">
    <location>
        <begin position="159"/>
        <end position="176"/>
    </location>
</feature>
<evidence type="ECO:0000256" key="1">
    <source>
        <dbReference type="SAM" id="MobiDB-lite"/>
    </source>
</evidence>
<dbReference type="Proteomes" id="UP000799640">
    <property type="component" value="Unassembled WGS sequence"/>
</dbReference>
<evidence type="ECO:0000313" key="4">
    <source>
        <dbReference type="Proteomes" id="UP000799640"/>
    </source>
</evidence>
<accession>A0A6G1HZE1</accession>
<dbReference type="OrthoDB" id="5422283at2759"/>
<feature type="domain" description="SUZ" evidence="2">
    <location>
        <begin position="59"/>
        <end position="152"/>
    </location>
</feature>
<feature type="region of interest" description="Disordered" evidence="1">
    <location>
        <begin position="90"/>
        <end position="256"/>
    </location>
</feature>
<feature type="region of interest" description="Disordered" evidence="1">
    <location>
        <begin position="1"/>
        <end position="66"/>
    </location>
</feature>
<proteinExistence type="predicted"/>
<feature type="compositionally biased region" description="Gly residues" evidence="1">
    <location>
        <begin position="239"/>
        <end position="256"/>
    </location>
</feature>
<evidence type="ECO:0000259" key="2">
    <source>
        <dbReference type="PROSITE" id="PS51673"/>
    </source>
</evidence>
<dbReference type="EMBL" id="ML996693">
    <property type="protein sequence ID" value="KAF2401189.1"/>
    <property type="molecule type" value="Genomic_DNA"/>
</dbReference>
<sequence>MSSARSKVPDAWDDDWEKVADQEPSAPSQASAQPETKLSKAERRARHAEANKRLWQAAETPDRPLFVDANDSIPLKTEFKPPVKVVLSRKPPTNVAKSMGNMKLDDDSDSEAEAAAKREREFAERQARAAREREEKQRKYAEARERLFGTGTGSGGAPGDTRNASPSVNSSRNSSRGKGRERADPQSEPADQSPARAGPTRRQLFDPGYTSKPVGQRAGGLAVQEERPIRAPKGPDASGRGGFGFALRGGRGGMTS</sequence>
<name>A0A6G1HZE1_9PEZI</name>
<reference evidence="3" key="1">
    <citation type="journal article" date="2020" name="Stud. Mycol.">
        <title>101 Dothideomycetes genomes: a test case for predicting lifestyles and emergence of pathogens.</title>
        <authorList>
            <person name="Haridas S."/>
            <person name="Albert R."/>
            <person name="Binder M."/>
            <person name="Bloem J."/>
            <person name="Labutti K."/>
            <person name="Salamov A."/>
            <person name="Andreopoulos B."/>
            <person name="Baker S."/>
            <person name="Barry K."/>
            <person name="Bills G."/>
            <person name="Bluhm B."/>
            <person name="Cannon C."/>
            <person name="Castanera R."/>
            <person name="Culley D."/>
            <person name="Daum C."/>
            <person name="Ezra D."/>
            <person name="Gonzalez J."/>
            <person name="Henrissat B."/>
            <person name="Kuo A."/>
            <person name="Liang C."/>
            <person name="Lipzen A."/>
            <person name="Lutzoni F."/>
            <person name="Magnuson J."/>
            <person name="Mondo S."/>
            <person name="Nolan M."/>
            <person name="Ohm R."/>
            <person name="Pangilinan J."/>
            <person name="Park H.-J."/>
            <person name="Ramirez L."/>
            <person name="Alfaro M."/>
            <person name="Sun H."/>
            <person name="Tritt A."/>
            <person name="Yoshinaga Y."/>
            <person name="Zwiers L.-H."/>
            <person name="Turgeon B."/>
            <person name="Goodwin S."/>
            <person name="Spatafora J."/>
            <person name="Crous P."/>
            <person name="Grigoriev I."/>
        </authorList>
    </citation>
    <scope>NUCLEOTIDE SEQUENCE</scope>
    <source>
        <strain evidence="3">CBS 262.69</strain>
    </source>
</reference>
<gene>
    <name evidence="3" type="ORF">EJ06DRAFT_581380</name>
</gene>
<feature type="compositionally biased region" description="Basic and acidic residues" evidence="1">
    <location>
        <begin position="114"/>
        <end position="147"/>
    </location>
</feature>
<organism evidence="3 4">
    <name type="scientific">Trichodelitschia bisporula</name>
    <dbReference type="NCBI Taxonomy" id="703511"/>
    <lineage>
        <taxon>Eukaryota</taxon>
        <taxon>Fungi</taxon>
        <taxon>Dikarya</taxon>
        <taxon>Ascomycota</taxon>
        <taxon>Pezizomycotina</taxon>
        <taxon>Dothideomycetes</taxon>
        <taxon>Dothideomycetes incertae sedis</taxon>
        <taxon>Phaeotrichales</taxon>
        <taxon>Phaeotrichaceae</taxon>
        <taxon>Trichodelitschia</taxon>
    </lineage>
</organism>
<feature type="compositionally biased region" description="Polar residues" evidence="1">
    <location>
        <begin position="25"/>
        <end position="36"/>
    </location>
</feature>
<evidence type="ECO:0000313" key="3">
    <source>
        <dbReference type="EMBL" id="KAF2401189.1"/>
    </source>
</evidence>
<dbReference type="PROSITE" id="PS51673">
    <property type="entry name" value="SUZ"/>
    <property type="match status" value="1"/>
</dbReference>
<dbReference type="AlphaFoldDB" id="A0A6G1HZE1"/>
<protein>
    <recommendedName>
        <fullName evidence="2">SUZ domain-containing protein</fullName>
    </recommendedName>
</protein>
<feature type="compositionally biased region" description="Basic and acidic residues" evidence="1">
    <location>
        <begin position="37"/>
        <end position="52"/>
    </location>
</feature>
<keyword evidence="4" id="KW-1185">Reference proteome</keyword>
<dbReference type="InterPro" id="IPR024771">
    <property type="entry name" value="SUZ"/>
</dbReference>